<dbReference type="RefSeq" id="YP_009203712.1">
    <property type="nucleotide sequence ID" value="NC_028856.1"/>
</dbReference>
<keyword evidence="2" id="KW-1185">Reference proteome</keyword>
<evidence type="ECO:0000313" key="2">
    <source>
        <dbReference type="Proteomes" id="UP000033015"/>
    </source>
</evidence>
<dbReference type="EMBL" id="KP696447">
    <property type="protein sequence ID" value="AKA61536.1"/>
    <property type="molecule type" value="Genomic_DNA"/>
</dbReference>
<sequence>MTRFVKADYSNEQDFKETFKDMSNFEITGIESYIAEWFEEMEGYEVEVSTAYSSSTVPMLNVMNYVEYEGMEVSYFALVNAHTLVMVLEDSEENNHYYYIS</sequence>
<dbReference type="OrthoDB" id="27431at10239"/>
<protein>
    <submittedName>
        <fullName evidence="1">Uncharacterized protein</fullName>
    </submittedName>
</protein>
<proteinExistence type="predicted"/>
<reference evidence="1 2" key="1">
    <citation type="journal article" date="2015" name="Genome Announc.">
        <title>Complete Genome Sequence of Bacillus megaterium Siphophage Stahl.</title>
        <authorList>
            <person name="Brizendine A.M."/>
            <person name="Rousseau S."/>
            <person name="Hernandez A.C."/>
            <person name="Kuty Everett G.F."/>
        </authorList>
    </citation>
    <scope>NUCLEOTIDE SEQUENCE [LARGE SCALE GENOMIC DNA]</scope>
</reference>
<gene>
    <name evidence="1" type="ORF">CPT_Stahl108</name>
</gene>
<dbReference type="Proteomes" id="UP000033015">
    <property type="component" value="Segment"/>
</dbReference>
<organism evidence="1 2">
    <name type="scientific">Bacillus phage Stahl</name>
    <dbReference type="NCBI Taxonomy" id="1610832"/>
    <lineage>
        <taxon>Viruses</taxon>
        <taxon>Duplodnaviria</taxon>
        <taxon>Heunggongvirae</taxon>
        <taxon>Uroviricota</taxon>
        <taxon>Caudoviricetes</taxon>
        <taxon>Slashvirus</taxon>
        <taxon>Slashvirus stahl</taxon>
    </lineage>
</organism>
<name>A0A0E3JT92_9CAUD</name>
<dbReference type="GeneID" id="26647911"/>
<evidence type="ECO:0000313" key="1">
    <source>
        <dbReference type="EMBL" id="AKA61536.1"/>
    </source>
</evidence>
<dbReference type="KEGG" id="vg:26647911"/>
<reference evidence="2" key="2">
    <citation type="submission" date="2015-01" db="EMBL/GenBank/DDBJ databases">
        <title>Complete Genome of Bacillus megaterium Siphophage Stahl.</title>
        <authorList>
            <person name="Brizendine A.M."/>
            <person name="Rousseau S."/>
            <person name="Hernandez A.C."/>
            <person name="Everett G.F.K."/>
        </authorList>
    </citation>
    <scope>NUCLEOTIDE SEQUENCE [LARGE SCALE GENOMIC DNA]</scope>
</reference>
<accession>A0A0E3JT92</accession>